<feature type="region of interest" description="Disordered" evidence="1">
    <location>
        <begin position="105"/>
        <end position="173"/>
    </location>
</feature>
<evidence type="ECO:0000313" key="2">
    <source>
        <dbReference type="EMBL" id="CAL1577573.1"/>
    </source>
</evidence>
<proteinExistence type="predicted"/>
<reference evidence="2 3" key="1">
    <citation type="submission" date="2024-04" db="EMBL/GenBank/DDBJ databases">
        <authorList>
            <person name="Waldvogel A.-M."/>
            <person name="Schoenle A."/>
        </authorList>
    </citation>
    <scope>NUCLEOTIDE SEQUENCE [LARGE SCALE GENOMIC DNA]</scope>
</reference>
<name>A0AAV2JIQ1_KNICA</name>
<evidence type="ECO:0000256" key="1">
    <source>
        <dbReference type="SAM" id="MobiDB-lite"/>
    </source>
</evidence>
<gene>
    <name evidence="2" type="ORF">KC01_LOCUS8905</name>
</gene>
<dbReference type="AlphaFoldDB" id="A0AAV2JIQ1"/>
<sequence length="173" mass="18890">MTRPPDCSQPTLPPSHGVKSRAEESHEPREATETNHEQREATEENHDRVPSSTKETYREATYTQRLGSYPACAKPQPMVRSGVRHTHWGLAPSSGLWPSFGHSHWGNPHGASTPEVTAPGASSPAALTPITSEGHGDHGRHRIHSSTFITAETPRRRPDGPVFESEPNTPNSS</sequence>
<feature type="compositionally biased region" description="Basic and acidic residues" evidence="1">
    <location>
        <begin position="20"/>
        <end position="49"/>
    </location>
</feature>
<evidence type="ECO:0000313" key="3">
    <source>
        <dbReference type="Proteomes" id="UP001497482"/>
    </source>
</evidence>
<keyword evidence="3" id="KW-1185">Reference proteome</keyword>
<feature type="region of interest" description="Disordered" evidence="1">
    <location>
        <begin position="1"/>
        <end position="74"/>
    </location>
</feature>
<protein>
    <submittedName>
        <fullName evidence="2">Uncharacterized protein</fullName>
    </submittedName>
</protein>
<dbReference type="Proteomes" id="UP001497482">
    <property type="component" value="Chromosome 13"/>
</dbReference>
<dbReference type="EMBL" id="OZ035835">
    <property type="protein sequence ID" value="CAL1577573.1"/>
    <property type="molecule type" value="Genomic_DNA"/>
</dbReference>
<organism evidence="2 3">
    <name type="scientific">Knipowitschia caucasica</name>
    <name type="common">Caucasian dwarf goby</name>
    <name type="synonym">Pomatoschistus caucasicus</name>
    <dbReference type="NCBI Taxonomy" id="637954"/>
    <lineage>
        <taxon>Eukaryota</taxon>
        <taxon>Metazoa</taxon>
        <taxon>Chordata</taxon>
        <taxon>Craniata</taxon>
        <taxon>Vertebrata</taxon>
        <taxon>Euteleostomi</taxon>
        <taxon>Actinopterygii</taxon>
        <taxon>Neopterygii</taxon>
        <taxon>Teleostei</taxon>
        <taxon>Neoteleostei</taxon>
        <taxon>Acanthomorphata</taxon>
        <taxon>Gobiaria</taxon>
        <taxon>Gobiiformes</taxon>
        <taxon>Gobioidei</taxon>
        <taxon>Gobiidae</taxon>
        <taxon>Gobiinae</taxon>
        <taxon>Knipowitschia</taxon>
    </lineage>
</organism>
<accession>A0AAV2JIQ1</accession>